<dbReference type="InterPro" id="IPR023885">
    <property type="entry name" value="4Fe4S-binding_SPASM_dom"/>
</dbReference>
<dbReference type="RefSeq" id="WP_035378303.1">
    <property type="nucleotide sequence ID" value="NZ_JACAOJ010000002.1"/>
</dbReference>
<dbReference type="GeneID" id="89477746"/>
<dbReference type="STRING" id="104102.AtDm6_0804"/>
<dbReference type="SFLD" id="SFLDS00029">
    <property type="entry name" value="Radical_SAM"/>
    <property type="match status" value="1"/>
</dbReference>
<comment type="pathway">
    <text evidence="8">Cofactor biosynthesis; pyrroloquinoline quinone biosynthesis.</text>
</comment>
<keyword evidence="1 8" id="KW-0004">4Fe-4S</keyword>
<dbReference type="PATRIC" id="fig|104102.7.peg.795"/>
<keyword evidence="2 8" id="KW-0949">S-adenosyl-L-methionine</keyword>
<dbReference type="PANTHER" id="PTHR11228:SF7">
    <property type="entry name" value="PQQA PEPTIDE CYCLASE"/>
    <property type="match status" value="1"/>
</dbReference>
<evidence type="ECO:0000256" key="5">
    <source>
        <dbReference type="ARBA" id="ARBA00023002"/>
    </source>
</evidence>
<dbReference type="SFLD" id="SFLDG01386">
    <property type="entry name" value="main_SPASM_domain-containing"/>
    <property type="match status" value="1"/>
</dbReference>
<evidence type="ECO:0000256" key="6">
    <source>
        <dbReference type="ARBA" id="ARBA00023004"/>
    </source>
</evidence>
<dbReference type="InterPro" id="IPR013785">
    <property type="entry name" value="Aldolase_TIM"/>
</dbReference>
<dbReference type="InterPro" id="IPR050377">
    <property type="entry name" value="Radical_SAM_PqqE_MftC-like"/>
</dbReference>
<dbReference type="SUPFAM" id="SSF102114">
    <property type="entry name" value="Radical SAM enzymes"/>
    <property type="match status" value="1"/>
</dbReference>
<dbReference type="InterPro" id="IPR006638">
    <property type="entry name" value="Elp3/MiaA/NifB-like_rSAM"/>
</dbReference>
<keyword evidence="3 8" id="KW-0479">Metal-binding</keyword>
<dbReference type="InterPro" id="IPR000385">
    <property type="entry name" value="MoaA_NifB_PqqE_Fe-S-bd_CS"/>
</dbReference>
<proteinExistence type="inferred from homology"/>
<dbReference type="Gene3D" id="3.20.20.70">
    <property type="entry name" value="Aldolase class I"/>
    <property type="match status" value="1"/>
</dbReference>
<sequence length="365" mass="39573">MTTAPPPMSLLAELTHRCPLQCPYCSNPLKLDVRAGELETAEWKRVLEEAAAMGVLQVHFSGGEPMARPDLPELVAHAVGLGLYTNLITSGVLINATSLKALADAGLDHVQLSFQDADAQQAERIGGMAGAQAKKLEAARLIVEDGLPLTLNFVIHRQNAERVPAMLDMADRLGARRVEIAHTQYYGWGLLNRDALLPSRAQLEETERAVAAARAHFGTRIAIDFVTPDYYADQPKPCMGGWGQRFINISPTGKVLPCHAAESIPGLTFPTVREEGLAAIWQDSPLFTLYRGTDWMPDPCRSCAFKEDDWGGCRCQALALAGDAGATDPVCHRASGHGLIEKAIAERPAVPPAFRYRRYGGAEKA</sequence>
<gene>
    <name evidence="8" type="primary">pqqE</name>
    <name evidence="10" type="ORF">AtDm6_0804</name>
</gene>
<evidence type="ECO:0000256" key="2">
    <source>
        <dbReference type="ARBA" id="ARBA00022691"/>
    </source>
</evidence>
<dbReference type="GO" id="GO:0016491">
    <property type="term" value="F:oxidoreductase activity"/>
    <property type="evidence" value="ECO:0007669"/>
    <property type="project" value="UniProtKB-KW"/>
</dbReference>
<dbReference type="PANTHER" id="PTHR11228">
    <property type="entry name" value="RADICAL SAM DOMAIN PROTEIN"/>
    <property type="match status" value="1"/>
</dbReference>
<organism evidence="10 11">
    <name type="scientific">Acetobacter tropicalis</name>
    <dbReference type="NCBI Taxonomy" id="104102"/>
    <lineage>
        <taxon>Bacteria</taxon>
        <taxon>Pseudomonadati</taxon>
        <taxon>Pseudomonadota</taxon>
        <taxon>Alphaproteobacteria</taxon>
        <taxon>Acetobacterales</taxon>
        <taxon>Acetobacteraceae</taxon>
        <taxon>Acetobacter</taxon>
    </lineage>
</organism>
<evidence type="ECO:0000256" key="4">
    <source>
        <dbReference type="ARBA" id="ARBA00022905"/>
    </source>
</evidence>
<dbReference type="NCBIfam" id="TIGR02109">
    <property type="entry name" value="PQQ_syn_pqqE"/>
    <property type="match status" value="1"/>
</dbReference>
<evidence type="ECO:0000313" key="11">
    <source>
        <dbReference type="Proteomes" id="UP000029448"/>
    </source>
</evidence>
<dbReference type="InterPro" id="IPR011843">
    <property type="entry name" value="PQQ_synth_PqqE_bac"/>
</dbReference>
<dbReference type="GO" id="GO:0032324">
    <property type="term" value="P:molybdopterin cofactor biosynthetic process"/>
    <property type="evidence" value="ECO:0007669"/>
    <property type="project" value="UniProtKB-ARBA"/>
</dbReference>
<dbReference type="Pfam" id="PF13186">
    <property type="entry name" value="SPASM"/>
    <property type="match status" value="1"/>
</dbReference>
<feature type="binding site" evidence="8">
    <location>
        <position position="18"/>
    </location>
    <ligand>
        <name>[4Fe-4S] cluster</name>
        <dbReference type="ChEBI" id="CHEBI:49883"/>
        <note>4Fe-4S-S-AdoMet</note>
    </ligand>
</feature>
<comment type="similarity">
    <text evidence="8">Belongs to the radical SAM superfamily. PqqE family.</text>
</comment>
<dbReference type="InterPro" id="IPR017200">
    <property type="entry name" value="PqqE-like"/>
</dbReference>
<dbReference type="Proteomes" id="UP000029448">
    <property type="component" value="Unassembled WGS sequence"/>
</dbReference>
<dbReference type="GO" id="GO:0018189">
    <property type="term" value="P:pyrroloquinoline quinone biosynthetic process"/>
    <property type="evidence" value="ECO:0007669"/>
    <property type="project" value="UniProtKB-UniRule"/>
</dbReference>
<evidence type="ECO:0000259" key="9">
    <source>
        <dbReference type="PROSITE" id="PS51918"/>
    </source>
</evidence>
<evidence type="ECO:0000256" key="8">
    <source>
        <dbReference type="HAMAP-Rule" id="MF_00660"/>
    </source>
</evidence>
<dbReference type="GO" id="GO:0005506">
    <property type="term" value="F:iron ion binding"/>
    <property type="evidence" value="ECO:0007669"/>
    <property type="project" value="UniProtKB-UniRule"/>
</dbReference>
<dbReference type="HAMAP" id="MF_00660">
    <property type="entry name" value="PqqE"/>
    <property type="match status" value="1"/>
</dbReference>
<comment type="catalytic activity">
    <reaction evidence="8">
        <text>[PQQ precursor protein] + S-adenosyl-L-methionine = E-Y cross-linked-[PQQ precursor protein] + 5'-deoxyadenosine + L-methionine + H(+)</text>
        <dbReference type="Rhea" id="RHEA:56836"/>
        <dbReference type="Rhea" id="RHEA-COMP:14800"/>
        <dbReference type="Rhea" id="RHEA-COMP:14801"/>
        <dbReference type="ChEBI" id="CHEBI:15378"/>
        <dbReference type="ChEBI" id="CHEBI:17319"/>
        <dbReference type="ChEBI" id="CHEBI:57844"/>
        <dbReference type="ChEBI" id="CHEBI:59789"/>
        <dbReference type="ChEBI" id="CHEBI:141026"/>
        <dbReference type="ChEBI" id="CHEBI:141027"/>
        <dbReference type="EC" id="1.21.98.4"/>
    </reaction>
</comment>
<comment type="function">
    <text evidence="8">Catalyzes the cross-linking of a glutamate residue and a tyrosine residue in the PqqA protein as part of the biosynthesis of pyrroloquinoline quinone (PQQ).</text>
</comment>
<dbReference type="GO" id="GO:0009975">
    <property type="term" value="F:cyclase activity"/>
    <property type="evidence" value="ECO:0007669"/>
    <property type="project" value="UniProtKB-UniRule"/>
</dbReference>
<name>A0A095B8M0_9PROT</name>
<dbReference type="InterPro" id="IPR007197">
    <property type="entry name" value="rSAM"/>
</dbReference>
<evidence type="ECO:0000256" key="7">
    <source>
        <dbReference type="ARBA" id="ARBA00023014"/>
    </source>
</evidence>
<reference evidence="10 11" key="1">
    <citation type="submission" date="2014-06" db="EMBL/GenBank/DDBJ databases">
        <title>Functional and comparative genomic analyses of the Drosophila gut microbiota identify candidate symbiosis factors.</title>
        <authorList>
            <person name="Newell P.D."/>
            <person name="Chaston J.M."/>
            <person name="Douglas A.E."/>
        </authorList>
    </citation>
    <scope>NUCLEOTIDE SEQUENCE [LARGE SCALE GENOMIC DNA]</scope>
    <source>
        <strain evidence="10 11">DmCS_006</strain>
    </source>
</reference>
<dbReference type="InterPro" id="IPR058240">
    <property type="entry name" value="rSAM_sf"/>
</dbReference>
<dbReference type="PROSITE" id="PS01305">
    <property type="entry name" value="MOAA_NIFB_PQQE"/>
    <property type="match status" value="1"/>
</dbReference>
<keyword evidence="4 8" id="KW-0884">PQQ biosynthesis</keyword>
<dbReference type="NCBIfam" id="TIGR04085">
    <property type="entry name" value="rSAM_more_4Fe4S"/>
    <property type="match status" value="1"/>
</dbReference>
<comment type="caution">
    <text evidence="10">The sequence shown here is derived from an EMBL/GenBank/DDBJ whole genome shotgun (WGS) entry which is preliminary data.</text>
</comment>
<dbReference type="GO" id="GO:1904047">
    <property type="term" value="F:S-adenosyl-L-methionine binding"/>
    <property type="evidence" value="ECO:0007669"/>
    <property type="project" value="UniProtKB-UniRule"/>
</dbReference>
<dbReference type="EC" id="1.21.98.4" evidence="8"/>
<comment type="cofactor">
    <cofactor evidence="8">
        <name>[4Fe-4S] cluster</name>
        <dbReference type="ChEBI" id="CHEBI:49883"/>
    </cofactor>
    <text evidence="8">Binds 1 [4Fe-4S] cluster. The cluster is coordinated with 3 cysteines and an exchangeable S-adenosyl-L-methionine.</text>
</comment>
<dbReference type="Pfam" id="PF04055">
    <property type="entry name" value="Radical_SAM"/>
    <property type="match status" value="1"/>
</dbReference>
<dbReference type="SFLD" id="SFLDF00280">
    <property type="entry name" value="coenzyme_PQQ_synthesis_protein"/>
    <property type="match status" value="1"/>
</dbReference>
<protein>
    <recommendedName>
        <fullName evidence="8">PqqA peptide cyclase</fullName>
        <ecNumber evidence="8">1.21.98.4</ecNumber>
    </recommendedName>
    <alternativeName>
        <fullName evidence="8">Coenzyme PQQ synthesis protein E</fullName>
    </alternativeName>
</protein>
<dbReference type="GO" id="GO:0051539">
    <property type="term" value="F:4 iron, 4 sulfur cluster binding"/>
    <property type="evidence" value="ECO:0007669"/>
    <property type="project" value="UniProtKB-KW"/>
</dbReference>
<evidence type="ECO:0000313" key="10">
    <source>
        <dbReference type="EMBL" id="KGB25123.1"/>
    </source>
</evidence>
<dbReference type="UniPathway" id="UPA00539"/>
<dbReference type="CDD" id="cd01335">
    <property type="entry name" value="Radical_SAM"/>
    <property type="match status" value="1"/>
</dbReference>
<dbReference type="PROSITE" id="PS51918">
    <property type="entry name" value="RADICAL_SAM"/>
    <property type="match status" value="1"/>
</dbReference>
<evidence type="ECO:0000256" key="1">
    <source>
        <dbReference type="ARBA" id="ARBA00022485"/>
    </source>
</evidence>
<dbReference type="AlphaFoldDB" id="A0A095B8M0"/>
<dbReference type="EMBL" id="JOKM01000021">
    <property type="protein sequence ID" value="KGB25123.1"/>
    <property type="molecule type" value="Genomic_DNA"/>
</dbReference>
<dbReference type="PIRSF" id="PIRSF037420">
    <property type="entry name" value="PQQ_syn_pqqE"/>
    <property type="match status" value="1"/>
</dbReference>
<evidence type="ECO:0000256" key="3">
    <source>
        <dbReference type="ARBA" id="ARBA00022723"/>
    </source>
</evidence>
<accession>A0A095B8M0</accession>
<comment type="subunit">
    <text evidence="8">Interacts with PqqD. The interaction is necessary for activity of PqqE.</text>
</comment>
<keyword evidence="7 8" id="KW-0411">Iron-sulfur</keyword>
<feature type="binding site" evidence="8">
    <location>
        <position position="25"/>
    </location>
    <ligand>
        <name>[4Fe-4S] cluster</name>
        <dbReference type="ChEBI" id="CHEBI:49883"/>
        <note>4Fe-4S-S-AdoMet</note>
    </ligand>
</feature>
<feature type="binding site" evidence="8">
    <location>
        <position position="22"/>
    </location>
    <ligand>
        <name>[4Fe-4S] cluster</name>
        <dbReference type="ChEBI" id="CHEBI:49883"/>
        <note>4Fe-4S-S-AdoMet</note>
    </ligand>
</feature>
<keyword evidence="6 8" id="KW-0408">Iron</keyword>
<dbReference type="SMART" id="SM00729">
    <property type="entry name" value="Elp3"/>
    <property type="match status" value="1"/>
</dbReference>
<keyword evidence="5 8" id="KW-0560">Oxidoreductase</keyword>
<keyword evidence="11" id="KW-1185">Reference proteome</keyword>
<dbReference type="SFLD" id="SFLDG01067">
    <property type="entry name" value="SPASM/twitch_domain_containing"/>
    <property type="match status" value="1"/>
</dbReference>
<feature type="domain" description="Radical SAM core" evidence="9">
    <location>
        <begin position="4"/>
        <end position="220"/>
    </location>
</feature>